<name>A0ABS8WCR4_9GAMM</name>
<proteinExistence type="predicted"/>
<dbReference type="InterPro" id="IPR025346">
    <property type="entry name" value="DUF4250"/>
</dbReference>
<sequence length="65" mass="7932">MNFSRYLTMDVNMLLSIVNMKLRDEGDQLEDFCQRYEMDKTQLELRLNNHGWFYQTSNNQFTKTD</sequence>
<organism evidence="1 2">
    <name type="scientific">Motilimonas cestriensis</name>
    <dbReference type="NCBI Taxonomy" id="2742685"/>
    <lineage>
        <taxon>Bacteria</taxon>
        <taxon>Pseudomonadati</taxon>
        <taxon>Pseudomonadota</taxon>
        <taxon>Gammaproteobacteria</taxon>
        <taxon>Alteromonadales</taxon>
        <taxon>Alteromonadales genera incertae sedis</taxon>
        <taxon>Motilimonas</taxon>
    </lineage>
</organism>
<comment type="caution">
    <text evidence="1">The sequence shown here is derived from an EMBL/GenBank/DDBJ whole genome shotgun (WGS) entry which is preliminary data.</text>
</comment>
<protein>
    <submittedName>
        <fullName evidence="1">DUF4250 domain-containing protein</fullName>
    </submittedName>
</protein>
<keyword evidence="2" id="KW-1185">Reference proteome</keyword>
<evidence type="ECO:0000313" key="2">
    <source>
        <dbReference type="Proteomes" id="UP001201273"/>
    </source>
</evidence>
<dbReference type="Proteomes" id="UP001201273">
    <property type="component" value="Unassembled WGS sequence"/>
</dbReference>
<gene>
    <name evidence="1" type="ORF">K6Y31_16170</name>
</gene>
<dbReference type="Pfam" id="PF14056">
    <property type="entry name" value="DUF4250"/>
    <property type="match status" value="1"/>
</dbReference>
<evidence type="ECO:0000313" key="1">
    <source>
        <dbReference type="EMBL" id="MCE2596338.1"/>
    </source>
</evidence>
<dbReference type="EMBL" id="JAIMJA010000018">
    <property type="protein sequence ID" value="MCE2596338.1"/>
    <property type="molecule type" value="Genomic_DNA"/>
</dbReference>
<accession>A0ABS8WCR4</accession>
<reference evidence="1 2" key="1">
    <citation type="journal article" date="2022" name="Environ. Microbiol. Rep.">
        <title>Eco-phylogenetic analyses reveal divergent evolution of vitamin B12 metabolism in the marine bacterial family 'Psychromonadaceae'.</title>
        <authorList>
            <person name="Jin X."/>
            <person name="Yang Y."/>
            <person name="Cao H."/>
            <person name="Gao B."/>
            <person name="Zhao Z."/>
        </authorList>
    </citation>
    <scope>NUCLEOTIDE SEQUENCE [LARGE SCALE GENOMIC DNA]</scope>
    <source>
        <strain evidence="1 2">MKS20</strain>
    </source>
</reference>
<dbReference type="RefSeq" id="WP_233053982.1">
    <property type="nucleotide sequence ID" value="NZ_JAIMJA010000018.1"/>
</dbReference>